<organism evidence="9 10">
    <name type="scientific">Magallana gigas</name>
    <name type="common">Pacific oyster</name>
    <name type="synonym">Crassostrea gigas</name>
    <dbReference type="NCBI Taxonomy" id="29159"/>
    <lineage>
        <taxon>Eukaryota</taxon>
        <taxon>Metazoa</taxon>
        <taxon>Spiralia</taxon>
        <taxon>Lophotrochozoa</taxon>
        <taxon>Mollusca</taxon>
        <taxon>Bivalvia</taxon>
        <taxon>Autobranchia</taxon>
        <taxon>Pteriomorphia</taxon>
        <taxon>Ostreida</taxon>
        <taxon>Ostreoidea</taxon>
        <taxon>Ostreidae</taxon>
        <taxon>Magallana</taxon>
    </lineage>
</organism>
<dbReference type="GO" id="GO:0005634">
    <property type="term" value="C:nucleus"/>
    <property type="evidence" value="ECO:0007669"/>
    <property type="project" value="UniProtKB-SubCell"/>
</dbReference>
<dbReference type="PROSITE" id="PS00028">
    <property type="entry name" value="ZINC_FINGER_C2H2_1"/>
    <property type="match status" value="3"/>
</dbReference>
<keyword evidence="6" id="KW-0539">Nucleus</keyword>
<dbReference type="PROSITE" id="PS50157">
    <property type="entry name" value="ZINC_FINGER_C2H2_2"/>
    <property type="match status" value="3"/>
</dbReference>
<dbReference type="InterPro" id="IPR036236">
    <property type="entry name" value="Znf_C2H2_sf"/>
</dbReference>
<evidence type="ECO:0000256" key="2">
    <source>
        <dbReference type="ARBA" id="ARBA00022723"/>
    </source>
</evidence>
<dbReference type="SMART" id="SM00355">
    <property type="entry name" value="ZnF_C2H2"/>
    <property type="match status" value="7"/>
</dbReference>
<evidence type="ECO:0000256" key="7">
    <source>
        <dbReference type="PROSITE-ProRule" id="PRU00042"/>
    </source>
</evidence>
<evidence type="ECO:0000313" key="9">
    <source>
        <dbReference type="EnsemblMetazoa" id="G4194.10:cds"/>
    </source>
</evidence>
<dbReference type="GO" id="GO:0008270">
    <property type="term" value="F:zinc ion binding"/>
    <property type="evidence" value="ECO:0007669"/>
    <property type="project" value="UniProtKB-KW"/>
</dbReference>
<evidence type="ECO:0000259" key="8">
    <source>
        <dbReference type="PROSITE" id="PS50157"/>
    </source>
</evidence>
<dbReference type="Proteomes" id="UP000005408">
    <property type="component" value="Unassembled WGS sequence"/>
</dbReference>
<keyword evidence="5" id="KW-0862">Zinc</keyword>
<dbReference type="AlphaFoldDB" id="A0A8W8N7P4"/>
<evidence type="ECO:0000256" key="4">
    <source>
        <dbReference type="ARBA" id="ARBA00022771"/>
    </source>
</evidence>
<dbReference type="SUPFAM" id="SSF57667">
    <property type="entry name" value="beta-beta-alpha zinc fingers"/>
    <property type="match status" value="2"/>
</dbReference>
<sequence length="228" mass="26809">MKGRREVRSPFKQYCASFQCKKCGNSFSNAESLVKHLREVEKKRYVKVCNCGEVFFLMRTYRYHLQVKHGVVTSCPQCSICGSYFQDNYNLNRHMMTHRSAFMCNNCGEMYVSSCGLQCRFCKRVFEQFGKLVQHLRVDENYIDVIELCTICCEVFYSSQAHQDHLIRFHLASKNQCPICSVVVKHACNFRRHVASHSMERPFVCSHCKSSFKRKDHLKDHLLKCNRQ</sequence>
<feature type="domain" description="C2H2-type" evidence="8">
    <location>
        <begin position="76"/>
        <end position="98"/>
    </location>
</feature>
<protein>
    <recommendedName>
        <fullName evidence="8">C2H2-type domain-containing protein</fullName>
    </recommendedName>
</protein>
<accession>A0A8W8N7P4</accession>
<comment type="subcellular location">
    <subcellularLocation>
        <location evidence="1">Nucleus</location>
    </subcellularLocation>
</comment>
<feature type="domain" description="C2H2-type" evidence="8">
    <location>
        <begin position="18"/>
        <end position="40"/>
    </location>
</feature>
<dbReference type="Pfam" id="PF00096">
    <property type="entry name" value="zf-C2H2"/>
    <property type="match status" value="3"/>
</dbReference>
<keyword evidence="10" id="KW-1185">Reference proteome</keyword>
<dbReference type="GO" id="GO:0000977">
    <property type="term" value="F:RNA polymerase II transcription regulatory region sequence-specific DNA binding"/>
    <property type="evidence" value="ECO:0007669"/>
    <property type="project" value="TreeGrafter"/>
</dbReference>
<dbReference type="FunFam" id="3.30.160.60:FF:000145">
    <property type="entry name" value="Zinc finger protein 574"/>
    <property type="match status" value="1"/>
</dbReference>
<dbReference type="PANTHER" id="PTHR24379:SF127">
    <property type="entry name" value="BLOODY FINGERS-RELATED"/>
    <property type="match status" value="1"/>
</dbReference>
<evidence type="ECO:0000313" key="10">
    <source>
        <dbReference type="Proteomes" id="UP000005408"/>
    </source>
</evidence>
<keyword evidence="4 7" id="KW-0863">Zinc-finger</keyword>
<dbReference type="GO" id="GO:0000981">
    <property type="term" value="F:DNA-binding transcription factor activity, RNA polymerase II-specific"/>
    <property type="evidence" value="ECO:0007669"/>
    <property type="project" value="TreeGrafter"/>
</dbReference>
<evidence type="ECO:0000256" key="5">
    <source>
        <dbReference type="ARBA" id="ARBA00022833"/>
    </source>
</evidence>
<feature type="domain" description="C2H2-type" evidence="8">
    <location>
        <begin position="175"/>
        <end position="202"/>
    </location>
</feature>
<dbReference type="EnsemblMetazoa" id="G4194.10">
    <property type="protein sequence ID" value="G4194.10:cds"/>
    <property type="gene ID" value="G4194"/>
</dbReference>
<evidence type="ECO:0000256" key="6">
    <source>
        <dbReference type="ARBA" id="ARBA00023242"/>
    </source>
</evidence>
<dbReference type="PANTHER" id="PTHR24379">
    <property type="entry name" value="KRAB AND ZINC FINGER DOMAIN-CONTAINING"/>
    <property type="match status" value="1"/>
</dbReference>
<keyword evidence="3" id="KW-0677">Repeat</keyword>
<proteinExistence type="predicted"/>
<keyword evidence="2" id="KW-0479">Metal-binding</keyword>
<name>A0A8W8N7P4_MAGGI</name>
<dbReference type="Gene3D" id="3.30.160.60">
    <property type="entry name" value="Classic Zinc Finger"/>
    <property type="match status" value="4"/>
</dbReference>
<reference evidence="9" key="1">
    <citation type="submission" date="2022-08" db="UniProtKB">
        <authorList>
            <consortium name="EnsemblMetazoa"/>
        </authorList>
    </citation>
    <scope>IDENTIFICATION</scope>
    <source>
        <strain evidence="9">05x7-T-G4-1.051#20</strain>
    </source>
</reference>
<evidence type="ECO:0000256" key="3">
    <source>
        <dbReference type="ARBA" id="ARBA00022737"/>
    </source>
</evidence>
<dbReference type="InterPro" id="IPR013087">
    <property type="entry name" value="Znf_C2H2_type"/>
</dbReference>
<evidence type="ECO:0000256" key="1">
    <source>
        <dbReference type="ARBA" id="ARBA00004123"/>
    </source>
</evidence>